<evidence type="ECO:0000256" key="1">
    <source>
        <dbReference type="SAM" id="MobiDB-lite"/>
    </source>
</evidence>
<protein>
    <submittedName>
        <fullName evidence="4">FLYWCH-type domain-containing protein</fullName>
    </submittedName>
</protein>
<gene>
    <name evidence="2" type="ORF">TCNE_LOCUS20217</name>
</gene>
<feature type="region of interest" description="Disordered" evidence="1">
    <location>
        <begin position="104"/>
        <end position="126"/>
    </location>
</feature>
<name>A0A183VHJ7_TOXCA</name>
<dbReference type="AlphaFoldDB" id="A0A183VHJ7"/>
<feature type="compositionally biased region" description="Polar residues" evidence="1">
    <location>
        <begin position="105"/>
        <end position="126"/>
    </location>
</feature>
<proteinExistence type="predicted"/>
<reference evidence="2 3" key="2">
    <citation type="submission" date="2018-11" db="EMBL/GenBank/DDBJ databases">
        <authorList>
            <consortium name="Pathogen Informatics"/>
        </authorList>
    </citation>
    <scope>NUCLEOTIDE SEQUENCE [LARGE SCALE GENOMIC DNA]</scope>
</reference>
<accession>A0A183VHJ7</accession>
<evidence type="ECO:0000313" key="3">
    <source>
        <dbReference type="Proteomes" id="UP000050794"/>
    </source>
</evidence>
<sequence>MSRAHSLTLSHPLKNPQRQLLTLINPPKISIDGKVFRVDAKNVQQISWHRIQWRRRCSSCNKEKEKPRRAHHIKRYHRRQAVEVACGRPQIHFFNTNIDKAEQRLNFTNTNKQTPFSSQQQQKATP</sequence>
<evidence type="ECO:0000313" key="2">
    <source>
        <dbReference type="EMBL" id="VDM51538.1"/>
    </source>
</evidence>
<evidence type="ECO:0000313" key="4">
    <source>
        <dbReference type="WBParaSite" id="TCNE_0002022101-mRNA-1"/>
    </source>
</evidence>
<reference evidence="4" key="1">
    <citation type="submission" date="2016-06" db="UniProtKB">
        <authorList>
            <consortium name="WormBaseParasite"/>
        </authorList>
    </citation>
    <scope>IDENTIFICATION</scope>
</reference>
<dbReference type="EMBL" id="UYWY01028707">
    <property type="protein sequence ID" value="VDM51538.1"/>
    <property type="molecule type" value="Genomic_DNA"/>
</dbReference>
<dbReference type="Proteomes" id="UP000050794">
    <property type="component" value="Unassembled WGS sequence"/>
</dbReference>
<dbReference type="WBParaSite" id="TCNE_0002022101-mRNA-1">
    <property type="protein sequence ID" value="TCNE_0002022101-mRNA-1"/>
    <property type="gene ID" value="TCNE_0002022101"/>
</dbReference>
<keyword evidence="3" id="KW-1185">Reference proteome</keyword>
<organism evidence="3 4">
    <name type="scientific">Toxocara canis</name>
    <name type="common">Canine roundworm</name>
    <dbReference type="NCBI Taxonomy" id="6265"/>
    <lineage>
        <taxon>Eukaryota</taxon>
        <taxon>Metazoa</taxon>
        <taxon>Ecdysozoa</taxon>
        <taxon>Nematoda</taxon>
        <taxon>Chromadorea</taxon>
        <taxon>Rhabditida</taxon>
        <taxon>Spirurina</taxon>
        <taxon>Ascaridomorpha</taxon>
        <taxon>Ascaridoidea</taxon>
        <taxon>Toxocaridae</taxon>
        <taxon>Toxocara</taxon>
    </lineage>
</organism>